<name>A0AAV0W0I0_9HEMI</name>
<protein>
    <submittedName>
        <fullName evidence="2">Uncharacterized protein</fullName>
    </submittedName>
</protein>
<feature type="region of interest" description="Disordered" evidence="1">
    <location>
        <begin position="579"/>
        <end position="609"/>
    </location>
</feature>
<evidence type="ECO:0000313" key="2">
    <source>
        <dbReference type="EMBL" id="CAI6347536.1"/>
    </source>
</evidence>
<evidence type="ECO:0000256" key="1">
    <source>
        <dbReference type="SAM" id="MobiDB-lite"/>
    </source>
</evidence>
<comment type="caution">
    <text evidence="2">The sequence shown here is derived from an EMBL/GenBank/DDBJ whole genome shotgun (WGS) entry which is preliminary data.</text>
</comment>
<keyword evidence="3" id="KW-1185">Reference proteome</keyword>
<gene>
    <name evidence="2" type="ORF">MEUPH1_LOCUS4314</name>
</gene>
<proteinExistence type="predicted"/>
<dbReference type="Proteomes" id="UP001160148">
    <property type="component" value="Unassembled WGS sequence"/>
</dbReference>
<reference evidence="2 3" key="1">
    <citation type="submission" date="2023-01" db="EMBL/GenBank/DDBJ databases">
        <authorList>
            <person name="Whitehead M."/>
        </authorList>
    </citation>
    <scope>NUCLEOTIDE SEQUENCE [LARGE SCALE GENOMIC DNA]</scope>
</reference>
<feature type="compositionally biased region" description="Low complexity" evidence="1">
    <location>
        <begin position="589"/>
        <end position="609"/>
    </location>
</feature>
<accession>A0AAV0W0I0</accession>
<organism evidence="2 3">
    <name type="scientific">Macrosiphum euphorbiae</name>
    <name type="common">potato aphid</name>
    <dbReference type="NCBI Taxonomy" id="13131"/>
    <lineage>
        <taxon>Eukaryota</taxon>
        <taxon>Metazoa</taxon>
        <taxon>Ecdysozoa</taxon>
        <taxon>Arthropoda</taxon>
        <taxon>Hexapoda</taxon>
        <taxon>Insecta</taxon>
        <taxon>Pterygota</taxon>
        <taxon>Neoptera</taxon>
        <taxon>Paraneoptera</taxon>
        <taxon>Hemiptera</taxon>
        <taxon>Sternorrhyncha</taxon>
        <taxon>Aphidomorpha</taxon>
        <taxon>Aphidoidea</taxon>
        <taxon>Aphididae</taxon>
        <taxon>Macrosiphini</taxon>
        <taxon>Macrosiphum</taxon>
    </lineage>
</organism>
<dbReference type="EMBL" id="CARXXK010000001">
    <property type="protein sequence ID" value="CAI6347536.1"/>
    <property type="molecule type" value="Genomic_DNA"/>
</dbReference>
<sequence length="809" mass="91400">MASNISIPKNESIQNDHDYVKVDEMALKVNNVNTNEDDRAVTSVIKTNNIQKNNQEQLHADCEDTYSKKGKFSWKLIEGHHIPYIERVINGVKLQFASVRMVETQLLNEYLHYLHENMYTCLSVRSYFITDIEAALLNEINNFHTDFAFGNAIFFARKDYIVLLEDVQEFYTFTDVCYKALLSKDNTGRKKKFGYILVNFESVLPYSIKNDKRYIPLFCFEAERENLQHLSVKLENWNLAYLKFCFKLQGANNDEFFASDSCMVISLDDIKNLYSNDTIFEEYWPPHIIDIQLLTNENSTNVNPPGVWIRAPLEEVIAENSTIPHTLTESVPVLPMSMPVINSHQNRRPENQMGSTLLQGSSLIIGARNIVPPPPLLESVNTTPVIGDTVSYSNAVPLSVCMTTTNNSTTNSNMMSHSNQMQQAYSQNAINNNAVPLSLCMTTMNNSMTNSNVMSHSNQMQQVYSQNSINTNAIPLSLCMTTMNNSTTNSNMMSHSNQMQQVYSQNAINTNAIPLSFCMTTMNNSTTNSNVMSHSNQMQQVYSQNAINTNAAPLSLCMTTMNNSMTNSNVMSHSNQMQQLYSQSATNNSPSHQQRIPQQQHQQQQLIISTPQTQSSYSSQYVHGHLTNTQLHNASRNVVPIVATSTTESNGLISQPCNRILPTLQDTSLHPRIGLGLTRIPERTWTNGTDIPAYKIEKVTLRGRMVHCINANPYIYTDVLITLRDLVQVVLPSSWTVTSCAQYLHKYSKITLFSGNLEQLALLWRCGLISSIDPESTPMVMLQEIRHWLNVIHLNFLTQHANASAPPNM</sequence>
<dbReference type="AlphaFoldDB" id="A0AAV0W0I0"/>
<evidence type="ECO:0000313" key="3">
    <source>
        <dbReference type="Proteomes" id="UP001160148"/>
    </source>
</evidence>
<feature type="compositionally biased region" description="Polar residues" evidence="1">
    <location>
        <begin position="579"/>
        <end position="588"/>
    </location>
</feature>